<keyword evidence="3" id="KW-1185">Reference proteome</keyword>
<reference evidence="2 3" key="1">
    <citation type="journal article" date="2010" name="Stand. Genomic Sci.">
        <title>Complete genome sequence of Haliangium ochraceum type strain (SMP-2).</title>
        <authorList>
            <consortium name="US DOE Joint Genome Institute (JGI-PGF)"/>
            <person name="Ivanova N."/>
            <person name="Daum C."/>
            <person name="Lang E."/>
            <person name="Abt B."/>
            <person name="Kopitz M."/>
            <person name="Saunders E."/>
            <person name="Lapidus A."/>
            <person name="Lucas S."/>
            <person name="Glavina Del Rio T."/>
            <person name="Nolan M."/>
            <person name="Tice H."/>
            <person name="Copeland A."/>
            <person name="Cheng J.F."/>
            <person name="Chen F."/>
            <person name="Bruce D."/>
            <person name="Goodwin L."/>
            <person name="Pitluck S."/>
            <person name="Mavromatis K."/>
            <person name="Pati A."/>
            <person name="Mikhailova N."/>
            <person name="Chen A."/>
            <person name="Palaniappan K."/>
            <person name="Land M."/>
            <person name="Hauser L."/>
            <person name="Chang Y.J."/>
            <person name="Jeffries C.D."/>
            <person name="Detter J.C."/>
            <person name="Brettin T."/>
            <person name="Rohde M."/>
            <person name="Goker M."/>
            <person name="Bristow J."/>
            <person name="Markowitz V."/>
            <person name="Eisen J.A."/>
            <person name="Hugenholtz P."/>
            <person name="Kyrpides N.C."/>
            <person name="Klenk H.P."/>
        </authorList>
    </citation>
    <scope>NUCLEOTIDE SEQUENCE [LARGE SCALE GENOMIC DNA]</scope>
    <source>
        <strain evidence="3">DSM 14365 / CIP 107738 / JCM 11303 / AJ 13395 / SMP-2</strain>
    </source>
</reference>
<feature type="region of interest" description="Disordered" evidence="1">
    <location>
        <begin position="22"/>
        <end position="49"/>
    </location>
</feature>
<dbReference type="HOGENOM" id="CLU_2699598_0_0_7"/>
<dbReference type="EMBL" id="CP001804">
    <property type="protein sequence ID" value="ACY18334.1"/>
    <property type="molecule type" value="Genomic_DNA"/>
</dbReference>
<dbReference type="Proteomes" id="UP000001880">
    <property type="component" value="Chromosome"/>
</dbReference>
<protein>
    <submittedName>
        <fullName evidence="2">Uncharacterized protein</fullName>
    </submittedName>
</protein>
<evidence type="ECO:0000313" key="2">
    <source>
        <dbReference type="EMBL" id="ACY18334.1"/>
    </source>
</evidence>
<sequence length="73" mass="8230">MACDWIENALYFAQEQPVASLTKKTENKRRRRHRNAGRARKNRMAARSTVTDEELFAGCGEPGQPAPAVQQQS</sequence>
<dbReference type="KEGG" id="hoh:Hoch_5859"/>
<proteinExistence type="predicted"/>
<name>D0LIH8_HALO1</name>
<organism evidence="2 3">
    <name type="scientific">Haliangium ochraceum (strain DSM 14365 / JCM 11303 / SMP-2)</name>
    <dbReference type="NCBI Taxonomy" id="502025"/>
    <lineage>
        <taxon>Bacteria</taxon>
        <taxon>Pseudomonadati</taxon>
        <taxon>Myxococcota</taxon>
        <taxon>Polyangia</taxon>
        <taxon>Haliangiales</taxon>
        <taxon>Kofleriaceae</taxon>
        <taxon>Haliangium</taxon>
    </lineage>
</organism>
<evidence type="ECO:0000256" key="1">
    <source>
        <dbReference type="SAM" id="MobiDB-lite"/>
    </source>
</evidence>
<feature type="compositionally biased region" description="Basic residues" evidence="1">
    <location>
        <begin position="26"/>
        <end position="44"/>
    </location>
</feature>
<evidence type="ECO:0000313" key="3">
    <source>
        <dbReference type="Proteomes" id="UP000001880"/>
    </source>
</evidence>
<dbReference type="AlphaFoldDB" id="D0LIH8"/>
<accession>D0LIH8</accession>
<gene>
    <name evidence="2" type="ordered locus">Hoch_5859</name>
</gene>